<sequence length="353" mass="39414">MWPTLLDMTEDESVESLRHLELEAYSSLVSALRAQGTLNQEKRNLLKETSILLNISNERHKAEVRRAISDERLNTIAYHVTGQLSSLEDWALEGRRLVPLLPRVPPQTPYSIIADEASDTAVQYNSQLPLPANTERKRPATSPVPSVSTNDVAGKTQTFRVPEVPKEDFKKRKSYAGENSSLAQHLLGNKISRIQQIYRQASKISKHKHKDLDETESKDLIKSSLNPNSVHNRVQTVTAPTTVNSQKINIIQNVSIPPMVSEKSTETNITKEVVSENHLPNPKSVNNVTFLKQSSSDDTSDPVPKMNTNKTINKGKKLIVVSNASTITTNSILQKTLSVPMNKLTKLNLDKFK</sequence>
<evidence type="ECO:0000313" key="6">
    <source>
        <dbReference type="RefSeq" id="XP_030753533.1"/>
    </source>
</evidence>
<dbReference type="KEGG" id="soy:115880466"/>
<dbReference type="GO" id="GO:0006355">
    <property type="term" value="P:regulation of DNA-templated transcription"/>
    <property type="evidence" value="ECO:0007669"/>
    <property type="project" value="InterPro"/>
</dbReference>
<feature type="region of interest" description="Disordered" evidence="3">
    <location>
        <begin position="130"/>
        <end position="151"/>
    </location>
</feature>
<dbReference type="InterPro" id="IPR033482">
    <property type="entry name" value="EMSY"/>
</dbReference>
<dbReference type="InterPro" id="IPR005491">
    <property type="entry name" value="ENT_dom"/>
</dbReference>
<evidence type="ECO:0000256" key="3">
    <source>
        <dbReference type="SAM" id="MobiDB-lite"/>
    </source>
</evidence>
<dbReference type="GO" id="GO:0005654">
    <property type="term" value="C:nucleoplasm"/>
    <property type="evidence" value="ECO:0007669"/>
    <property type="project" value="TreeGrafter"/>
</dbReference>
<name>A0A6J2XPV3_SITOR</name>
<dbReference type="AlphaFoldDB" id="A0A6J2XPV3"/>
<dbReference type="PROSITE" id="PS51138">
    <property type="entry name" value="ENT"/>
    <property type="match status" value="1"/>
</dbReference>
<dbReference type="SMART" id="SM01191">
    <property type="entry name" value="ENT"/>
    <property type="match status" value="1"/>
</dbReference>
<comment type="subcellular location">
    <subcellularLocation>
        <location evidence="1">Nucleus</location>
    </subcellularLocation>
</comment>
<dbReference type="SUPFAM" id="SSF158639">
    <property type="entry name" value="ENT-like"/>
    <property type="match status" value="1"/>
</dbReference>
<protein>
    <submittedName>
        <fullName evidence="6">BRCA2-interacting transcriptional repressor EMSY-like</fullName>
    </submittedName>
</protein>
<dbReference type="OrthoDB" id="10035579at2759"/>
<organism evidence="5 6">
    <name type="scientific">Sitophilus oryzae</name>
    <name type="common">Rice weevil</name>
    <name type="synonym">Curculio oryzae</name>
    <dbReference type="NCBI Taxonomy" id="7048"/>
    <lineage>
        <taxon>Eukaryota</taxon>
        <taxon>Metazoa</taxon>
        <taxon>Ecdysozoa</taxon>
        <taxon>Arthropoda</taxon>
        <taxon>Hexapoda</taxon>
        <taxon>Insecta</taxon>
        <taxon>Pterygota</taxon>
        <taxon>Neoptera</taxon>
        <taxon>Endopterygota</taxon>
        <taxon>Coleoptera</taxon>
        <taxon>Polyphaga</taxon>
        <taxon>Cucujiformia</taxon>
        <taxon>Curculionidae</taxon>
        <taxon>Dryophthorinae</taxon>
        <taxon>Sitophilus</taxon>
    </lineage>
</organism>
<dbReference type="PANTHER" id="PTHR16500:SF3">
    <property type="entry name" value="BRCA2-INTERACTING TRANSCRIPTIONAL REPRESSOR EMSY"/>
    <property type="match status" value="1"/>
</dbReference>
<feature type="domain" description="ENT" evidence="4">
    <location>
        <begin position="13"/>
        <end position="98"/>
    </location>
</feature>
<dbReference type="RefSeq" id="XP_030753533.1">
    <property type="nucleotide sequence ID" value="XM_030897673.1"/>
</dbReference>
<evidence type="ECO:0000259" key="4">
    <source>
        <dbReference type="PROSITE" id="PS51138"/>
    </source>
</evidence>
<keyword evidence="5" id="KW-1185">Reference proteome</keyword>
<keyword evidence="2" id="KW-0539">Nucleus</keyword>
<dbReference type="Gene3D" id="1.10.1240.40">
    <property type="entry name" value="ENT domain"/>
    <property type="match status" value="1"/>
</dbReference>
<dbReference type="InParanoid" id="A0A6J2XPV3"/>
<accession>A0A6J2XPV3</accession>
<dbReference type="Proteomes" id="UP000504635">
    <property type="component" value="Unplaced"/>
</dbReference>
<dbReference type="PANTHER" id="PTHR16500">
    <property type="entry name" value="BRCA2-INTERACTING TRANSCRIPTIONAL REPRESSOR EMSY"/>
    <property type="match status" value="1"/>
</dbReference>
<proteinExistence type="predicted"/>
<reference evidence="6" key="1">
    <citation type="submission" date="2025-08" db="UniProtKB">
        <authorList>
            <consortium name="RefSeq"/>
        </authorList>
    </citation>
    <scope>IDENTIFICATION</scope>
    <source>
        <tissue evidence="6">Gonads</tissue>
    </source>
</reference>
<evidence type="ECO:0000313" key="5">
    <source>
        <dbReference type="Proteomes" id="UP000504635"/>
    </source>
</evidence>
<dbReference type="GeneID" id="115880466"/>
<gene>
    <name evidence="6" type="primary">LOC115880466</name>
</gene>
<dbReference type="InterPro" id="IPR036142">
    <property type="entry name" value="ENT_dom-like_sf"/>
</dbReference>
<evidence type="ECO:0000256" key="1">
    <source>
        <dbReference type="ARBA" id="ARBA00004123"/>
    </source>
</evidence>
<dbReference type="Pfam" id="PF03735">
    <property type="entry name" value="ENT"/>
    <property type="match status" value="1"/>
</dbReference>
<evidence type="ECO:0000256" key="2">
    <source>
        <dbReference type="ARBA" id="ARBA00023242"/>
    </source>
</evidence>